<protein>
    <submittedName>
        <fullName evidence="2">Uncharacterized protein</fullName>
    </submittedName>
</protein>
<reference evidence="2" key="1">
    <citation type="submission" date="2020-11" db="EMBL/GenBank/DDBJ databases">
        <authorList>
            <consortium name="DOE Joint Genome Institute"/>
            <person name="Ahrendt S."/>
            <person name="Riley R."/>
            <person name="Andreopoulos W."/>
            <person name="Labutti K."/>
            <person name="Pangilinan J."/>
            <person name="Ruiz-Duenas F.J."/>
            <person name="Barrasa J.M."/>
            <person name="Sanchez-Garcia M."/>
            <person name="Camarero S."/>
            <person name="Miyauchi S."/>
            <person name="Serrano A."/>
            <person name="Linde D."/>
            <person name="Babiker R."/>
            <person name="Drula E."/>
            <person name="Ayuso-Fernandez I."/>
            <person name="Pacheco R."/>
            <person name="Padilla G."/>
            <person name="Ferreira P."/>
            <person name="Barriuso J."/>
            <person name="Kellner H."/>
            <person name="Castanera R."/>
            <person name="Alfaro M."/>
            <person name="Ramirez L."/>
            <person name="Pisabarro A.G."/>
            <person name="Kuo A."/>
            <person name="Tritt A."/>
            <person name="Lipzen A."/>
            <person name="He G."/>
            <person name="Yan M."/>
            <person name="Ng V."/>
            <person name="Cullen D."/>
            <person name="Martin F."/>
            <person name="Rosso M.-N."/>
            <person name="Henrissat B."/>
            <person name="Hibbett D."/>
            <person name="Martinez A.T."/>
            <person name="Grigoriev I.V."/>
        </authorList>
    </citation>
    <scope>NUCLEOTIDE SEQUENCE</scope>
    <source>
        <strain evidence="2">AH 40177</strain>
    </source>
</reference>
<feature type="compositionally biased region" description="Polar residues" evidence="1">
    <location>
        <begin position="80"/>
        <end position="96"/>
    </location>
</feature>
<evidence type="ECO:0000313" key="2">
    <source>
        <dbReference type="EMBL" id="KAF9068571.1"/>
    </source>
</evidence>
<sequence length="447" mass="51356">MITGELSGFHLSTSMSAKGALSEPDHRGRTWLQLDDTCKIMLSATETQKYMEWRESFTRDSDSTGKSSVEDPTETFFRTLATSSAPTSLEGSTRSGSPALKESKKVQRARVQLYEDQYILDHAPTRLRTGQIDIPDSFGWRWYQCTEDVQVLLPPDVATQYMSFLMVEEFHLNSATSCRTVEKFNKARRAFNDLCLQSKSRHPVRGIMSTHRRYALPVGFRCSSIDKLVGRPQDDSKFLPEHMQSSKELLSEPDEYWRRWVCVEDGIRVLLPADTAAQLAFLRRTGVSQASHPLMQRILTDFRCLSFEISPEQLRTPEKLCMFPSESRSQTLDEAVAHIEVNISRSARKHVKYTTLNPWWRGVIHELGEVVDFPPSRDPPREEQEYPEKSSPGVVRRVARRPGRRNLLLNQDKQLPPLPPEISELELNRDNSRPVSEKLWLHRKVLV</sequence>
<dbReference type="EMBL" id="JADNRY010000059">
    <property type="protein sequence ID" value="KAF9068571.1"/>
    <property type="molecule type" value="Genomic_DNA"/>
</dbReference>
<feature type="region of interest" description="Disordered" evidence="1">
    <location>
        <begin position="80"/>
        <end position="104"/>
    </location>
</feature>
<keyword evidence="3" id="KW-1185">Reference proteome</keyword>
<proteinExistence type="predicted"/>
<dbReference type="Proteomes" id="UP000772434">
    <property type="component" value="Unassembled WGS sequence"/>
</dbReference>
<accession>A0A9P5PMK2</accession>
<dbReference type="AlphaFoldDB" id="A0A9P5PMK2"/>
<dbReference type="OrthoDB" id="2897205at2759"/>
<feature type="region of interest" description="Disordered" evidence="1">
    <location>
        <begin position="373"/>
        <end position="394"/>
    </location>
</feature>
<name>A0A9P5PMK2_9AGAR</name>
<feature type="compositionally biased region" description="Basic and acidic residues" evidence="1">
    <location>
        <begin position="378"/>
        <end position="388"/>
    </location>
</feature>
<evidence type="ECO:0000313" key="3">
    <source>
        <dbReference type="Proteomes" id="UP000772434"/>
    </source>
</evidence>
<gene>
    <name evidence="2" type="ORF">BDP27DRAFT_1403125</name>
</gene>
<comment type="caution">
    <text evidence="2">The sequence shown here is derived from an EMBL/GenBank/DDBJ whole genome shotgun (WGS) entry which is preliminary data.</text>
</comment>
<evidence type="ECO:0000256" key="1">
    <source>
        <dbReference type="SAM" id="MobiDB-lite"/>
    </source>
</evidence>
<organism evidence="2 3">
    <name type="scientific">Rhodocollybia butyracea</name>
    <dbReference type="NCBI Taxonomy" id="206335"/>
    <lineage>
        <taxon>Eukaryota</taxon>
        <taxon>Fungi</taxon>
        <taxon>Dikarya</taxon>
        <taxon>Basidiomycota</taxon>
        <taxon>Agaricomycotina</taxon>
        <taxon>Agaricomycetes</taxon>
        <taxon>Agaricomycetidae</taxon>
        <taxon>Agaricales</taxon>
        <taxon>Marasmiineae</taxon>
        <taxon>Omphalotaceae</taxon>
        <taxon>Rhodocollybia</taxon>
    </lineage>
</organism>